<evidence type="ECO:0000256" key="3">
    <source>
        <dbReference type="ARBA" id="ARBA00022490"/>
    </source>
</evidence>
<dbReference type="Proteomes" id="UP001190700">
    <property type="component" value="Unassembled WGS sequence"/>
</dbReference>
<gene>
    <name evidence="17" type="ORF">CYMTET_50328</name>
</gene>
<keyword evidence="7" id="KW-0243">Dynein</keyword>
<evidence type="ECO:0000256" key="2">
    <source>
        <dbReference type="ARBA" id="ARBA00004245"/>
    </source>
</evidence>
<dbReference type="Gene3D" id="3.10.490.20">
    <property type="match status" value="1"/>
</dbReference>
<keyword evidence="8" id="KW-0175">Coiled coil</keyword>
<keyword evidence="18" id="KW-1185">Reference proteome</keyword>
<keyword evidence="11" id="KW-0206">Cytoskeleton</keyword>
<dbReference type="Gene3D" id="3.40.50.300">
    <property type="entry name" value="P-loop containing nucleotide triphosphate hydrolases"/>
    <property type="match status" value="1"/>
</dbReference>
<accession>A0AAE0BQA5</accession>
<evidence type="ECO:0000256" key="1">
    <source>
        <dbReference type="ARBA" id="ARBA00004138"/>
    </source>
</evidence>
<dbReference type="GO" id="GO:0005929">
    <property type="term" value="C:cilium"/>
    <property type="evidence" value="ECO:0007669"/>
    <property type="project" value="UniProtKB-SubCell"/>
</dbReference>
<evidence type="ECO:0000259" key="14">
    <source>
        <dbReference type="Pfam" id="PF03028"/>
    </source>
</evidence>
<evidence type="ECO:0000259" key="15">
    <source>
        <dbReference type="Pfam" id="PF18198"/>
    </source>
</evidence>
<dbReference type="Gene3D" id="1.10.8.720">
    <property type="entry name" value="Region D6 of dynein motor"/>
    <property type="match status" value="1"/>
</dbReference>
<dbReference type="GO" id="GO:0060271">
    <property type="term" value="P:cilium assembly"/>
    <property type="evidence" value="ECO:0007669"/>
    <property type="project" value="UniProtKB-ARBA"/>
</dbReference>
<dbReference type="FunFam" id="1.10.8.1220:FF:000001">
    <property type="entry name" value="Dynein axonemal heavy chain 5"/>
    <property type="match status" value="1"/>
</dbReference>
<keyword evidence="5" id="KW-0547">Nucleotide-binding</keyword>
<dbReference type="Gene3D" id="1.10.8.1220">
    <property type="match status" value="1"/>
</dbReference>
<keyword evidence="10" id="KW-0505">Motor protein</keyword>
<evidence type="ECO:0000256" key="12">
    <source>
        <dbReference type="ARBA" id="ARBA00023273"/>
    </source>
</evidence>
<evidence type="ECO:0000256" key="13">
    <source>
        <dbReference type="SAM" id="SignalP"/>
    </source>
</evidence>
<dbReference type="Pfam" id="PF18198">
    <property type="entry name" value="AAA_lid_11"/>
    <property type="match status" value="1"/>
</dbReference>
<dbReference type="GO" id="GO:0007018">
    <property type="term" value="P:microtubule-based movement"/>
    <property type="evidence" value="ECO:0007669"/>
    <property type="project" value="InterPro"/>
</dbReference>
<dbReference type="InterPro" id="IPR026983">
    <property type="entry name" value="DHC"/>
</dbReference>
<dbReference type="PANTHER" id="PTHR22878:SF63">
    <property type="entry name" value="DYNEIN AXONEMAL HEAVY CHAIN 10"/>
    <property type="match status" value="1"/>
</dbReference>
<feature type="domain" description="Dynein heavy chain region D6 P-loop" evidence="14">
    <location>
        <begin position="255"/>
        <end position="377"/>
    </location>
</feature>
<dbReference type="Pfam" id="PF18199">
    <property type="entry name" value="Dynein_C"/>
    <property type="match status" value="1"/>
</dbReference>
<feature type="chain" id="PRO_5042001045" description="Dynein heavy chain" evidence="13">
    <location>
        <begin position="23"/>
        <end position="849"/>
    </location>
</feature>
<dbReference type="FunFam" id="1.10.8.720:FF:000002">
    <property type="entry name" value="Dynein heavy chain 9, axonemal"/>
    <property type="match status" value="1"/>
</dbReference>
<keyword evidence="12" id="KW-0966">Cell projection</keyword>
<feature type="domain" description="Dynein heavy chain C-terminal" evidence="16">
    <location>
        <begin position="552"/>
        <end position="845"/>
    </location>
</feature>
<feature type="domain" description="Dynein heavy chain AAA lid" evidence="15">
    <location>
        <begin position="410"/>
        <end position="544"/>
    </location>
</feature>
<dbReference type="AlphaFoldDB" id="A0AAE0BQA5"/>
<proteinExistence type="predicted"/>
<dbReference type="Gene3D" id="1.20.1270.280">
    <property type="match status" value="1"/>
</dbReference>
<comment type="caution">
    <text evidence="17">The sequence shown here is derived from an EMBL/GenBank/DDBJ whole genome shotgun (WGS) entry which is preliminary data.</text>
</comment>
<evidence type="ECO:0000256" key="11">
    <source>
        <dbReference type="ARBA" id="ARBA00023212"/>
    </source>
</evidence>
<dbReference type="GO" id="GO:0051959">
    <property type="term" value="F:dynein light intermediate chain binding"/>
    <property type="evidence" value="ECO:0007669"/>
    <property type="project" value="InterPro"/>
</dbReference>
<dbReference type="InterPro" id="IPR004273">
    <property type="entry name" value="Dynein_heavy_D6_P-loop"/>
</dbReference>
<dbReference type="GO" id="GO:0008569">
    <property type="term" value="F:minus-end-directed microtubule motor activity"/>
    <property type="evidence" value="ECO:0007669"/>
    <property type="project" value="InterPro"/>
</dbReference>
<evidence type="ECO:0000256" key="10">
    <source>
        <dbReference type="ARBA" id="ARBA00023175"/>
    </source>
</evidence>
<evidence type="ECO:0000256" key="9">
    <source>
        <dbReference type="ARBA" id="ARBA00023069"/>
    </source>
</evidence>
<sequence length="849" mass="95409">MVSANDLILCGLALLSQRVAEAKVTEQEINAAREAYRRVGTRGACMYSLLKDLRAVHSYYEHSLHAFNTAFMAAVARTEPAEDLQERIANLTHCVTLQLFRGTSRGMFEAHKLLFAIQLTLRVMEEQKQLCSLELDFLLKNPKIPAQSPVPALLTNEAWGSVLALSNLENFRTLSSDIEGAAKRWHLWMDTQQPEMESMPQEWRTKTSMQKLCVLRALRPDRLRYATSDLVKEYMGEAYMESVTFQLGQIFPETNPTTPVLFVLTTGVDPVRDVEHLGSQMSKSAESGSFLLVSLGQGQEPIAEAGIEKMAKDGGWIFLQNIHLVPTWLMKLELILDVFHTSPPHREFRIFLSADPPANPLVSAIPLNILQTSIKITNEAPQDFKANLRRAFSHFSNELFEASIKQPEMKSIVFALSFFHATVLGRTKFGALGWSRPYPFNTGDLITCVDVLFNYLEVNSRVPWDDLKFMFGDIIYGGHITDDWDRRTCSAYLSTLLQEELFDEMLLAPGFPAPPNTGGVAFFNNYIEEQLPKETPEMFGLPMSAEISFQLNQSEELFDNILVMVGHAGVGADGEDPENALTATVEQMLDLLGEDIDLPDLLSRAEERTPYVSVLIQECHRMDGLIHTLRNSLEELLRGLKGELTMSEEMDALVTSLRVQRVPHSWAKVAYPSNKGLGMWVADLQARIKHLMDWSTELSLPKSVWLSALFNLQAFLTAVMQTVARRHEWPLDMVALHSEVTKKKPDEIVNPPREGAYIHGLFLEGALWDVRSALLVPATLKEMSQLLPVIYLKAILPDKTMVSTDTYSCPVYVTAMRGPTYVSTFDLKSKDPEVQWILAGVALLLEDPA</sequence>
<keyword evidence="9" id="KW-0969">Cilium</keyword>
<dbReference type="InterPro" id="IPR042219">
    <property type="entry name" value="AAA_lid_11_sf"/>
</dbReference>
<evidence type="ECO:0000256" key="6">
    <source>
        <dbReference type="ARBA" id="ARBA00022840"/>
    </source>
</evidence>
<evidence type="ECO:0000256" key="7">
    <source>
        <dbReference type="ARBA" id="ARBA00023017"/>
    </source>
</evidence>
<keyword evidence="13" id="KW-0732">Signal</keyword>
<dbReference type="GO" id="GO:0005524">
    <property type="term" value="F:ATP binding"/>
    <property type="evidence" value="ECO:0007669"/>
    <property type="project" value="UniProtKB-KW"/>
</dbReference>
<evidence type="ECO:0000313" key="18">
    <source>
        <dbReference type="Proteomes" id="UP001190700"/>
    </source>
</evidence>
<evidence type="ECO:0000313" key="17">
    <source>
        <dbReference type="EMBL" id="KAK3239772.1"/>
    </source>
</evidence>
<dbReference type="EMBL" id="LGRX02033830">
    <property type="protein sequence ID" value="KAK3239772.1"/>
    <property type="molecule type" value="Genomic_DNA"/>
</dbReference>
<protein>
    <recommendedName>
        <fullName evidence="19">Dynein heavy chain</fullName>
    </recommendedName>
</protein>
<dbReference type="Pfam" id="PF03028">
    <property type="entry name" value="Dynein_heavy"/>
    <property type="match status" value="1"/>
</dbReference>
<dbReference type="GO" id="GO:0045505">
    <property type="term" value="F:dynein intermediate chain binding"/>
    <property type="evidence" value="ECO:0007669"/>
    <property type="project" value="InterPro"/>
</dbReference>
<dbReference type="InterPro" id="IPR027417">
    <property type="entry name" value="P-loop_NTPase"/>
</dbReference>
<dbReference type="FunFam" id="3.10.490.20:FF:000009">
    <property type="entry name" value="Dynein heavy chain 4"/>
    <property type="match status" value="1"/>
</dbReference>
<keyword evidence="6" id="KW-0067">ATP-binding</keyword>
<evidence type="ECO:0000259" key="16">
    <source>
        <dbReference type="Pfam" id="PF18199"/>
    </source>
</evidence>
<evidence type="ECO:0008006" key="19">
    <source>
        <dbReference type="Google" id="ProtNLM"/>
    </source>
</evidence>
<evidence type="ECO:0000256" key="8">
    <source>
        <dbReference type="ARBA" id="ARBA00023054"/>
    </source>
</evidence>
<keyword evidence="4" id="KW-0493">Microtubule</keyword>
<comment type="subcellular location">
    <subcellularLocation>
        <location evidence="1">Cell projection</location>
        <location evidence="1">Cilium</location>
    </subcellularLocation>
    <subcellularLocation>
        <location evidence="2">Cytoplasm</location>
        <location evidence="2">Cytoskeleton</location>
    </subcellularLocation>
</comment>
<dbReference type="GO" id="GO:0005874">
    <property type="term" value="C:microtubule"/>
    <property type="evidence" value="ECO:0007669"/>
    <property type="project" value="UniProtKB-KW"/>
</dbReference>
<keyword evidence="3" id="KW-0963">Cytoplasm</keyword>
<dbReference type="GO" id="GO:0030286">
    <property type="term" value="C:dynein complex"/>
    <property type="evidence" value="ECO:0007669"/>
    <property type="project" value="UniProtKB-KW"/>
</dbReference>
<organism evidence="17 18">
    <name type="scientific">Cymbomonas tetramitiformis</name>
    <dbReference type="NCBI Taxonomy" id="36881"/>
    <lineage>
        <taxon>Eukaryota</taxon>
        <taxon>Viridiplantae</taxon>
        <taxon>Chlorophyta</taxon>
        <taxon>Pyramimonadophyceae</taxon>
        <taxon>Pyramimonadales</taxon>
        <taxon>Pyramimonadaceae</taxon>
        <taxon>Cymbomonas</taxon>
    </lineage>
</organism>
<dbReference type="InterPro" id="IPR043160">
    <property type="entry name" value="Dynein_C_barrel"/>
</dbReference>
<dbReference type="PANTHER" id="PTHR22878">
    <property type="entry name" value="DYNEIN HEAVY CHAIN 6, AXONEMAL-LIKE-RELATED"/>
    <property type="match status" value="1"/>
</dbReference>
<evidence type="ECO:0000256" key="5">
    <source>
        <dbReference type="ARBA" id="ARBA00022741"/>
    </source>
</evidence>
<reference evidence="17 18" key="1">
    <citation type="journal article" date="2015" name="Genome Biol. Evol.">
        <title>Comparative Genomics of a Bacterivorous Green Alga Reveals Evolutionary Causalities and Consequences of Phago-Mixotrophic Mode of Nutrition.</title>
        <authorList>
            <person name="Burns J.A."/>
            <person name="Paasch A."/>
            <person name="Narechania A."/>
            <person name="Kim E."/>
        </authorList>
    </citation>
    <scope>NUCLEOTIDE SEQUENCE [LARGE SCALE GENOMIC DNA]</scope>
    <source>
        <strain evidence="17 18">PLY_AMNH</strain>
    </source>
</reference>
<dbReference type="InterPro" id="IPR041228">
    <property type="entry name" value="Dynein_C"/>
</dbReference>
<dbReference type="InterPro" id="IPR041658">
    <property type="entry name" value="AAA_lid_11"/>
</dbReference>
<evidence type="ECO:0000256" key="4">
    <source>
        <dbReference type="ARBA" id="ARBA00022701"/>
    </source>
</evidence>
<feature type="signal peptide" evidence="13">
    <location>
        <begin position="1"/>
        <end position="22"/>
    </location>
</feature>
<name>A0AAE0BQA5_9CHLO</name>